<keyword evidence="2" id="KW-1185">Reference proteome</keyword>
<gene>
    <name evidence="1" type="ORF">ACOLOM_LOCUS6832</name>
</gene>
<evidence type="ECO:0000313" key="2">
    <source>
        <dbReference type="Proteomes" id="UP000789525"/>
    </source>
</evidence>
<dbReference type="EMBL" id="CAJVPT010014540">
    <property type="protein sequence ID" value="CAG8605374.1"/>
    <property type="molecule type" value="Genomic_DNA"/>
</dbReference>
<evidence type="ECO:0000313" key="1">
    <source>
        <dbReference type="EMBL" id="CAG8605374.1"/>
    </source>
</evidence>
<proteinExistence type="predicted"/>
<dbReference type="Proteomes" id="UP000789525">
    <property type="component" value="Unassembled WGS sequence"/>
</dbReference>
<protein>
    <submittedName>
        <fullName evidence="1">15221_t:CDS:1</fullName>
    </submittedName>
</protein>
<feature type="non-terminal residue" evidence="1">
    <location>
        <position position="260"/>
    </location>
</feature>
<name>A0ACA9MS15_9GLOM</name>
<comment type="caution">
    <text evidence="1">The sequence shown here is derived from an EMBL/GenBank/DDBJ whole genome shotgun (WGS) entry which is preliminary data.</text>
</comment>
<organism evidence="1 2">
    <name type="scientific">Acaulospora colombiana</name>
    <dbReference type="NCBI Taxonomy" id="27376"/>
    <lineage>
        <taxon>Eukaryota</taxon>
        <taxon>Fungi</taxon>
        <taxon>Fungi incertae sedis</taxon>
        <taxon>Mucoromycota</taxon>
        <taxon>Glomeromycotina</taxon>
        <taxon>Glomeromycetes</taxon>
        <taxon>Diversisporales</taxon>
        <taxon>Acaulosporaceae</taxon>
        <taxon>Acaulospora</taxon>
    </lineage>
</organism>
<accession>A0ACA9MS15</accession>
<reference evidence="1" key="1">
    <citation type="submission" date="2021-06" db="EMBL/GenBank/DDBJ databases">
        <authorList>
            <person name="Kallberg Y."/>
            <person name="Tangrot J."/>
            <person name="Rosling A."/>
        </authorList>
    </citation>
    <scope>NUCLEOTIDE SEQUENCE</scope>
    <source>
        <strain evidence="1">CL356</strain>
    </source>
</reference>
<sequence length="260" mass="29196">MVSGATRGCIEIRTHQKARVGFELTEDLRQLSKCAKVRDKANPTLASTDRRDDTDEQIKWRIPKTGSSSSPDINAAISGSSYTDIWNIFIIATKMPRGVQNHAPPSLPQYYRRIIPARMELIQDRITIPDGMHECHLDAHIRSASSQMNGYILFYAFQSRIIRRTCTTSGRLTRLIAAYWKLLTPAEQQLWKALSPTERIPSKMFSCTVDSTTSSRRISIPAEAEETLISGMTSSPHVSKFMPHLTSREINKSLASMTPG</sequence>